<sequence>MLSRLNSVRVAVRRLLTSPEERIGIAVFAMALLFVGVDAAAAHEYKIGAIEIGHPWSRATPPGAKVGGGYLTLTNDGDMPDKLVSATVEIAGRAEIHQMSVEDGVMKMRQVEGGLDIPAHGTVKLDPSGLHLMFLDLKGPLVRGTKVHGSLTFEKAGTVDVDFIVDAIGASPKPMKHDGGDSMPGMKMDH</sequence>
<dbReference type="InterPro" id="IPR007410">
    <property type="entry name" value="LpqE-like"/>
</dbReference>
<dbReference type="AlphaFoldDB" id="A0A1M4W849"/>
<name>A0A1M4W849_9HYPH</name>
<dbReference type="InterPro" id="IPR036182">
    <property type="entry name" value="PCuAC_sf"/>
</dbReference>
<evidence type="ECO:0000313" key="1">
    <source>
        <dbReference type="EMBL" id="SHE77438.1"/>
    </source>
</evidence>
<dbReference type="Gene3D" id="2.60.40.1890">
    <property type="entry name" value="PCu(A)C copper chaperone"/>
    <property type="match status" value="1"/>
</dbReference>
<dbReference type="Proteomes" id="UP000184485">
    <property type="component" value="Unassembled WGS sequence"/>
</dbReference>
<protein>
    <recommendedName>
        <fullName evidence="3">Copper(I)-binding protein</fullName>
    </recommendedName>
</protein>
<dbReference type="Pfam" id="PF04314">
    <property type="entry name" value="PCuAC"/>
    <property type="match status" value="1"/>
</dbReference>
<dbReference type="PANTHER" id="PTHR36302:SF1">
    <property type="entry name" value="COPPER CHAPERONE PCU(A)C"/>
    <property type="match status" value="1"/>
</dbReference>
<dbReference type="STRING" id="1122133.SAMN02745157_0909"/>
<dbReference type="InterPro" id="IPR058248">
    <property type="entry name" value="Lxx211020-like"/>
</dbReference>
<dbReference type="OrthoDB" id="9796962at2"/>
<accession>A0A1M4W849</accession>
<evidence type="ECO:0008006" key="3">
    <source>
        <dbReference type="Google" id="ProtNLM"/>
    </source>
</evidence>
<dbReference type="RefSeq" id="WP_073051553.1">
    <property type="nucleotide sequence ID" value="NZ_FQUP01000001.1"/>
</dbReference>
<dbReference type="SUPFAM" id="SSF110087">
    <property type="entry name" value="DR1885-like metal-binding protein"/>
    <property type="match status" value="1"/>
</dbReference>
<evidence type="ECO:0000313" key="2">
    <source>
        <dbReference type="Proteomes" id="UP000184485"/>
    </source>
</evidence>
<gene>
    <name evidence="1" type="ORF">SAMN02745157_0909</name>
</gene>
<proteinExistence type="predicted"/>
<reference evidence="1 2" key="1">
    <citation type="submission" date="2016-11" db="EMBL/GenBank/DDBJ databases">
        <authorList>
            <person name="Jaros S."/>
            <person name="Januszkiewicz K."/>
            <person name="Wedrychowicz H."/>
        </authorList>
    </citation>
    <scope>NUCLEOTIDE SEQUENCE [LARGE SCALE GENOMIC DNA]</scope>
    <source>
        <strain evidence="1 2">DSM 19436</strain>
    </source>
</reference>
<dbReference type="EMBL" id="FQUP01000001">
    <property type="protein sequence ID" value="SHE77438.1"/>
    <property type="molecule type" value="Genomic_DNA"/>
</dbReference>
<keyword evidence="2" id="KW-1185">Reference proteome</keyword>
<organism evidence="1 2">
    <name type="scientific">Kaistia soli DSM 19436</name>
    <dbReference type="NCBI Taxonomy" id="1122133"/>
    <lineage>
        <taxon>Bacteria</taxon>
        <taxon>Pseudomonadati</taxon>
        <taxon>Pseudomonadota</taxon>
        <taxon>Alphaproteobacteria</taxon>
        <taxon>Hyphomicrobiales</taxon>
        <taxon>Kaistiaceae</taxon>
        <taxon>Kaistia</taxon>
    </lineage>
</organism>
<dbReference type="PANTHER" id="PTHR36302">
    <property type="entry name" value="BLR7088 PROTEIN"/>
    <property type="match status" value="1"/>
</dbReference>